<evidence type="ECO:0000313" key="2">
    <source>
        <dbReference type="Proteomes" id="UP000314294"/>
    </source>
</evidence>
<dbReference type="EMBL" id="SRLO01000017">
    <property type="protein sequence ID" value="TNN86131.1"/>
    <property type="molecule type" value="Genomic_DNA"/>
</dbReference>
<sequence>MAVEAAASSGETLLCDGPWTACEGEEEILMQVRGTDMTITCRALGSQSKFFCRAPEYLQFINESAGDGDAGTESSGDEADV</sequence>
<dbReference type="Proteomes" id="UP000314294">
    <property type="component" value="Unassembled WGS sequence"/>
</dbReference>
<comment type="caution">
    <text evidence="1">The sequence shown here is derived from an EMBL/GenBank/DDBJ whole genome shotgun (WGS) entry which is preliminary data.</text>
</comment>
<name>A0A4Z2J898_9TELE</name>
<evidence type="ECO:0000313" key="1">
    <source>
        <dbReference type="EMBL" id="TNN86131.1"/>
    </source>
</evidence>
<accession>A0A4Z2J898</accession>
<organism evidence="1 2">
    <name type="scientific">Liparis tanakae</name>
    <name type="common">Tanaka's snailfish</name>
    <dbReference type="NCBI Taxonomy" id="230148"/>
    <lineage>
        <taxon>Eukaryota</taxon>
        <taxon>Metazoa</taxon>
        <taxon>Chordata</taxon>
        <taxon>Craniata</taxon>
        <taxon>Vertebrata</taxon>
        <taxon>Euteleostomi</taxon>
        <taxon>Actinopterygii</taxon>
        <taxon>Neopterygii</taxon>
        <taxon>Teleostei</taxon>
        <taxon>Neoteleostei</taxon>
        <taxon>Acanthomorphata</taxon>
        <taxon>Eupercaria</taxon>
        <taxon>Perciformes</taxon>
        <taxon>Cottioidei</taxon>
        <taxon>Cottales</taxon>
        <taxon>Liparidae</taxon>
        <taxon>Liparis</taxon>
    </lineage>
</organism>
<gene>
    <name evidence="1" type="ORF">EYF80_003548</name>
</gene>
<dbReference type="AlphaFoldDB" id="A0A4Z2J898"/>
<protein>
    <submittedName>
        <fullName evidence="1">Uncharacterized protein</fullName>
    </submittedName>
</protein>
<proteinExistence type="predicted"/>
<keyword evidence="2" id="KW-1185">Reference proteome</keyword>
<reference evidence="1 2" key="1">
    <citation type="submission" date="2019-03" db="EMBL/GenBank/DDBJ databases">
        <title>First draft genome of Liparis tanakae, snailfish: a comprehensive survey of snailfish specific genes.</title>
        <authorList>
            <person name="Kim W."/>
            <person name="Song I."/>
            <person name="Jeong J.-H."/>
            <person name="Kim D."/>
            <person name="Kim S."/>
            <person name="Ryu S."/>
            <person name="Song J.Y."/>
            <person name="Lee S.K."/>
        </authorList>
    </citation>
    <scope>NUCLEOTIDE SEQUENCE [LARGE SCALE GENOMIC DNA]</scope>
    <source>
        <tissue evidence="1">Muscle</tissue>
    </source>
</reference>